<keyword evidence="3" id="KW-0547">Nucleotide-binding</keyword>
<evidence type="ECO:0000256" key="3">
    <source>
        <dbReference type="ARBA" id="ARBA00022741"/>
    </source>
</evidence>
<evidence type="ECO:0000259" key="8">
    <source>
        <dbReference type="Pfam" id="PF00501"/>
    </source>
</evidence>
<evidence type="ECO:0000256" key="5">
    <source>
        <dbReference type="ARBA" id="ARBA00022840"/>
    </source>
</evidence>
<organism evidence="9 10">
    <name type="scientific">Fukomys damarensis</name>
    <name type="common">Damaraland mole rat</name>
    <name type="synonym">Cryptomys damarensis</name>
    <dbReference type="NCBI Taxonomy" id="885580"/>
    <lineage>
        <taxon>Eukaryota</taxon>
        <taxon>Metazoa</taxon>
        <taxon>Chordata</taxon>
        <taxon>Craniata</taxon>
        <taxon>Vertebrata</taxon>
        <taxon>Euteleostomi</taxon>
        <taxon>Mammalia</taxon>
        <taxon>Eutheria</taxon>
        <taxon>Euarchontoglires</taxon>
        <taxon>Glires</taxon>
        <taxon>Rodentia</taxon>
        <taxon>Hystricomorpha</taxon>
        <taxon>Bathyergidae</taxon>
        <taxon>Fukomys</taxon>
    </lineage>
</organism>
<dbReference type="EMBL" id="KN122676">
    <property type="protein sequence ID" value="KFO28802.1"/>
    <property type="molecule type" value="Genomic_DNA"/>
</dbReference>
<dbReference type="EC" id="6.2.1.3" evidence="7"/>
<evidence type="ECO:0000313" key="10">
    <source>
        <dbReference type="Proteomes" id="UP000028990"/>
    </source>
</evidence>
<sequence length="283" mass="31525">MFLTQGVRLWTTHRDGEVVLRLSKYGPGHETPVTIPELFQESVKRFGACPALAWKSRRKSETLSFTKYYEACRKAGRALIKLGLQRFHGVDILGFNSAEWLFAALGAILAGGLCVSIYATSSAKSCQYIITHAKVNILVVENEQQLQKILSIPESRLETLRAIVLYKPELKKSTNKVYSWDDFMELGDSVPDTQLDQIIQSQKVNQCAMVNYTSGTVGDPKAVMLSHDNITWTAGAVVQALGLPISRKNQEQILSYLPLSHIAAQMMDIWVPMKIGALTHRTA</sequence>
<dbReference type="Proteomes" id="UP000028990">
    <property type="component" value="Unassembled WGS sequence"/>
</dbReference>
<dbReference type="GO" id="GO:0004467">
    <property type="term" value="F:long-chain fatty acid-CoA ligase activity"/>
    <property type="evidence" value="ECO:0007669"/>
    <property type="project" value="UniProtKB-EC"/>
</dbReference>
<keyword evidence="5" id="KW-0067">ATP-binding</keyword>
<keyword evidence="1" id="KW-0963">Cytoplasm</keyword>
<keyword evidence="4" id="KW-0276">Fatty acid metabolism</keyword>
<evidence type="ECO:0000256" key="6">
    <source>
        <dbReference type="ARBA" id="ARBA00024484"/>
    </source>
</evidence>
<keyword evidence="10" id="KW-1185">Reference proteome</keyword>
<dbReference type="STRING" id="885580.ENSFDAP00000000797"/>
<keyword evidence="2 9" id="KW-0436">Ligase</keyword>
<dbReference type="Gene3D" id="3.40.50.12780">
    <property type="entry name" value="N-terminal domain of ligase-like"/>
    <property type="match status" value="1"/>
</dbReference>
<dbReference type="PANTHER" id="PTHR43272">
    <property type="entry name" value="LONG-CHAIN-FATTY-ACID--COA LIGASE"/>
    <property type="match status" value="1"/>
</dbReference>
<evidence type="ECO:0000256" key="7">
    <source>
        <dbReference type="ARBA" id="ARBA00026121"/>
    </source>
</evidence>
<dbReference type="Pfam" id="PF00501">
    <property type="entry name" value="AMP-binding"/>
    <property type="match status" value="1"/>
</dbReference>
<evidence type="ECO:0000313" key="9">
    <source>
        <dbReference type="EMBL" id="KFO28802.1"/>
    </source>
</evidence>
<name>A0A091DCL1_FUKDA</name>
<dbReference type="SUPFAM" id="SSF56801">
    <property type="entry name" value="Acetyl-CoA synthetase-like"/>
    <property type="match status" value="1"/>
</dbReference>
<comment type="catalytic activity">
    <reaction evidence="6">
        <text>a long-chain fatty acid + ATP + CoA = a long-chain fatty acyl-CoA + AMP + diphosphate</text>
        <dbReference type="Rhea" id="RHEA:15421"/>
        <dbReference type="ChEBI" id="CHEBI:30616"/>
        <dbReference type="ChEBI" id="CHEBI:33019"/>
        <dbReference type="ChEBI" id="CHEBI:57287"/>
        <dbReference type="ChEBI" id="CHEBI:57560"/>
        <dbReference type="ChEBI" id="CHEBI:83139"/>
        <dbReference type="ChEBI" id="CHEBI:456215"/>
        <dbReference type="EC" id="6.2.1.3"/>
    </reaction>
    <physiologicalReaction direction="left-to-right" evidence="6">
        <dbReference type="Rhea" id="RHEA:15422"/>
    </physiologicalReaction>
</comment>
<accession>A0A091DCL1</accession>
<evidence type="ECO:0000256" key="2">
    <source>
        <dbReference type="ARBA" id="ARBA00022598"/>
    </source>
</evidence>
<dbReference type="eggNOG" id="KOG1256">
    <property type="taxonomic scope" value="Eukaryota"/>
</dbReference>
<proteinExistence type="predicted"/>
<dbReference type="GO" id="GO:0005783">
    <property type="term" value="C:endoplasmic reticulum"/>
    <property type="evidence" value="ECO:0007669"/>
    <property type="project" value="TreeGrafter"/>
</dbReference>
<dbReference type="InterPro" id="IPR042099">
    <property type="entry name" value="ANL_N_sf"/>
</dbReference>
<dbReference type="InterPro" id="IPR000873">
    <property type="entry name" value="AMP-dep_synth/lig_dom"/>
</dbReference>
<dbReference type="GO" id="GO:0016020">
    <property type="term" value="C:membrane"/>
    <property type="evidence" value="ECO:0007669"/>
    <property type="project" value="TreeGrafter"/>
</dbReference>
<gene>
    <name evidence="9" type="ORF">H920_09744</name>
</gene>
<reference evidence="9 10" key="1">
    <citation type="submission" date="2013-11" db="EMBL/GenBank/DDBJ databases">
        <title>The Damaraland mole rat (Fukomys damarensis) genome and evolution of African mole rats.</title>
        <authorList>
            <person name="Gladyshev V.N."/>
            <person name="Fang X."/>
        </authorList>
    </citation>
    <scope>NUCLEOTIDE SEQUENCE [LARGE SCALE GENOMIC DNA]</scope>
    <source>
        <tissue evidence="9">Liver</tissue>
    </source>
</reference>
<dbReference type="AlphaFoldDB" id="A0A091DCL1"/>
<evidence type="ECO:0000256" key="1">
    <source>
        <dbReference type="ARBA" id="ARBA00022490"/>
    </source>
</evidence>
<keyword evidence="4" id="KW-0443">Lipid metabolism</keyword>
<protein>
    <recommendedName>
        <fullName evidence="7">long-chain-fatty-acid--CoA ligase</fullName>
        <ecNumber evidence="7">6.2.1.3</ecNumber>
    </recommendedName>
</protein>
<feature type="domain" description="AMP-dependent synthetase/ligase" evidence="8">
    <location>
        <begin position="39"/>
        <end position="277"/>
    </location>
</feature>
<evidence type="ECO:0000256" key="4">
    <source>
        <dbReference type="ARBA" id="ARBA00022832"/>
    </source>
</evidence>
<dbReference type="PANTHER" id="PTHR43272:SF101">
    <property type="entry name" value="ACYL-COA SYNTHETASE BUBBLEGUM FAMILY MEMBER 2-RELATED"/>
    <property type="match status" value="1"/>
</dbReference>
<dbReference type="GO" id="GO:0005524">
    <property type="term" value="F:ATP binding"/>
    <property type="evidence" value="ECO:0007669"/>
    <property type="project" value="UniProtKB-KW"/>
</dbReference>